<evidence type="ECO:0000256" key="1">
    <source>
        <dbReference type="SAM" id="MobiDB-lite"/>
    </source>
</evidence>
<feature type="compositionally biased region" description="Basic and acidic residues" evidence="1">
    <location>
        <begin position="149"/>
        <end position="165"/>
    </location>
</feature>
<gene>
    <name evidence="2" type="primary">RvY_12928-1</name>
    <name evidence="2" type="synonym">RvY_12928.1</name>
    <name evidence="2" type="ORF">RvY_12928</name>
</gene>
<evidence type="ECO:0000313" key="2">
    <source>
        <dbReference type="EMBL" id="GAV02349.1"/>
    </source>
</evidence>
<dbReference type="EMBL" id="BDGG01000008">
    <property type="protein sequence ID" value="GAV02349.1"/>
    <property type="molecule type" value="Genomic_DNA"/>
</dbReference>
<feature type="region of interest" description="Disordered" evidence="1">
    <location>
        <begin position="94"/>
        <end position="165"/>
    </location>
</feature>
<reference evidence="2 3" key="1">
    <citation type="journal article" date="2016" name="Nat. Commun.">
        <title>Extremotolerant tardigrade genome and improved radiotolerance of human cultured cells by tardigrade-unique protein.</title>
        <authorList>
            <person name="Hashimoto T."/>
            <person name="Horikawa D.D."/>
            <person name="Saito Y."/>
            <person name="Kuwahara H."/>
            <person name="Kozuka-Hata H."/>
            <person name="Shin-I T."/>
            <person name="Minakuchi Y."/>
            <person name="Ohishi K."/>
            <person name="Motoyama A."/>
            <person name="Aizu T."/>
            <person name="Enomoto A."/>
            <person name="Kondo K."/>
            <person name="Tanaka S."/>
            <person name="Hara Y."/>
            <person name="Koshikawa S."/>
            <person name="Sagara H."/>
            <person name="Miura T."/>
            <person name="Yokobori S."/>
            <person name="Miyagawa K."/>
            <person name="Suzuki Y."/>
            <person name="Kubo T."/>
            <person name="Oyama M."/>
            <person name="Kohara Y."/>
            <person name="Fujiyama A."/>
            <person name="Arakawa K."/>
            <person name="Katayama T."/>
            <person name="Toyoda A."/>
            <person name="Kunieda T."/>
        </authorList>
    </citation>
    <scope>NUCLEOTIDE SEQUENCE [LARGE SCALE GENOMIC DNA]</scope>
    <source>
        <strain evidence="2 3">YOKOZUNA-1</strain>
    </source>
</reference>
<organism evidence="2 3">
    <name type="scientific">Ramazzottius varieornatus</name>
    <name type="common">Water bear</name>
    <name type="synonym">Tardigrade</name>
    <dbReference type="NCBI Taxonomy" id="947166"/>
    <lineage>
        <taxon>Eukaryota</taxon>
        <taxon>Metazoa</taxon>
        <taxon>Ecdysozoa</taxon>
        <taxon>Tardigrada</taxon>
        <taxon>Eutardigrada</taxon>
        <taxon>Parachela</taxon>
        <taxon>Hypsibioidea</taxon>
        <taxon>Ramazzottiidae</taxon>
        <taxon>Ramazzottius</taxon>
    </lineage>
</organism>
<accession>A0A1D1VUS6</accession>
<name>A0A1D1VUS6_RAMVA</name>
<dbReference type="Proteomes" id="UP000186922">
    <property type="component" value="Unassembled WGS sequence"/>
</dbReference>
<feature type="compositionally biased region" description="Polar residues" evidence="1">
    <location>
        <begin position="94"/>
        <end position="103"/>
    </location>
</feature>
<dbReference type="AlphaFoldDB" id="A0A1D1VUS6"/>
<comment type="caution">
    <text evidence="2">The sequence shown here is derived from an EMBL/GenBank/DDBJ whole genome shotgun (WGS) entry which is preliminary data.</text>
</comment>
<feature type="compositionally biased region" description="Polar residues" evidence="1">
    <location>
        <begin position="338"/>
        <end position="351"/>
    </location>
</feature>
<proteinExistence type="predicted"/>
<sequence length="351" mass="38828">MPSVELPEEAIPKDKMAAELMQWITKAAEDFPGEGDTSQSFLDEIFPPPQEFEGGVLTQQQEEVQSESLDHSLLDAKLPDISVGIMWPLLSSELNGMSSTSPWPNKKESLDKAEEPKDLPVQLETPEEPKDLPEVKSESPAEQVPYNEEGPKFVPEAEEKNTPEELREVPECVFVGVVDEESKVSGWEDFITQSEIGKGDFSLLEADQGMGSDFGSAEKALDHPATYTEEEKPLLLLDFSPQGTPTPPPSESTSITEMKVSESEAGDVENDLEQLDEWMEQDPSLQPCPTIDDVEVSDWATEDDEYVTASKAEPESAAKTKTPGPDFLLPGSTDERWYNTSPQLLSVETRY</sequence>
<feature type="compositionally biased region" description="Basic and acidic residues" evidence="1">
    <location>
        <begin position="127"/>
        <end position="139"/>
    </location>
</feature>
<keyword evidence="3" id="KW-1185">Reference proteome</keyword>
<evidence type="ECO:0000313" key="3">
    <source>
        <dbReference type="Proteomes" id="UP000186922"/>
    </source>
</evidence>
<feature type="region of interest" description="Disordered" evidence="1">
    <location>
        <begin position="303"/>
        <end position="351"/>
    </location>
</feature>
<feature type="compositionally biased region" description="Basic and acidic residues" evidence="1">
    <location>
        <begin position="105"/>
        <end position="118"/>
    </location>
</feature>
<feature type="region of interest" description="Disordered" evidence="1">
    <location>
        <begin position="30"/>
        <end position="52"/>
    </location>
</feature>
<protein>
    <submittedName>
        <fullName evidence="2">Uncharacterized protein</fullName>
    </submittedName>
</protein>
<feature type="region of interest" description="Disordered" evidence="1">
    <location>
        <begin position="238"/>
        <end position="269"/>
    </location>
</feature>